<feature type="non-terminal residue" evidence="7">
    <location>
        <position position="1"/>
    </location>
</feature>
<feature type="region of interest" description="Disordered" evidence="6">
    <location>
        <begin position="222"/>
        <end position="261"/>
    </location>
</feature>
<evidence type="ECO:0000256" key="5">
    <source>
        <dbReference type="ARBA" id="ARBA00023242"/>
    </source>
</evidence>
<dbReference type="AlphaFoldDB" id="A0A3N4KAC2"/>
<dbReference type="Proteomes" id="UP000277580">
    <property type="component" value="Unassembled WGS sequence"/>
</dbReference>
<dbReference type="InParanoid" id="A0A3N4KAC2"/>
<dbReference type="InterPro" id="IPR013907">
    <property type="entry name" value="Sds3"/>
</dbReference>
<accession>A0A3N4KAC2</accession>
<dbReference type="GO" id="GO:0005654">
    <property type="term" value="C:nucleoplasm"/>
    <property type="evidence" value="ECO:0007669"/>
    <property type="project" value="UniProtKB-ARBA"/>
</dbReference>
<comment type="subcellular location">
    <subcellularLocation>
        <location evidence="1">Nucleus</location>
    </subcellularLocation>
</comment>
<evidence type="ECO:0000256" key="3">
    <source>
        <dbReference type="ARBA" id="ARBA00023015"/>
    </source>
</evidence>
<evidence type="ECO:0000256" key="4">
    <source>
        <dbReference type="ARBA" id="ARBA00023163"/>
    </source>
</evidence>
<organism evidence="7 8">
    <name type="scientific">Morchella conica CCBAS932</name>
    <dbReference type="NCBI Taxonomy" id="1392247"/>
    <lineage>
        <taxon>Eukaryota</taxon>
        <taxon>Fungi</taxon>
        <taxon>Dikarya</taxon>
        <taxon>Ascomycota</taxon>
        <taxon>Pezizomycotina</taxon>
        <taxon>Pezizomycetes</taxon>
        <taxon>Pezizales</taxon>
        <taxon>Morchellaceae</taxon>
        <taxon>Morchella</taxon>
    </lineage>
</organism>
<evidence type="ECO:0000313" key="8">
    <source>
        <dbReference type="Proteomes" id="UP000277580"/>
    </source>
</evidence>
<feature type="compositionally biased region" description="Pro residues" evidence="6">
    <location>
        <begin position="1"/>
        <end position="13"/>
    </location>
</feature>
<keyword evidence="4" id="KW-0804">Transcription</keyword>
<dbReference type="STRING" id="1392247.A0A3N4KAC2"/>
<evidence type="ECO:0000313" key="7">
    <source>
        <dbReference type="EMBL" id="RPB06272.1"/>
    </source>
</evidence>
<keyword evidence="3" id="KW-0805">Transcription regulation</keyword>
<feature type="region of interest" description="Disordered" evidence="6">
    <location>
        <begin position="453"/>
        <end position="479"/>
    </location>
</feature>
<keyword evidence="5" id="KW-0539">Nucleus</keyword>
<gene>
    <name evidence="7" type="ORF">P167DRAFT_466855</name>
</gene>
<keyword evidence="2" id="KW-0678">Repressor</keyword>
<evidence type="ECO:0000256" key="1">
    <source>
        <dbReference type="ARBA" id="ARBA00004123"/>
    </source>
</evidence>
<sequence>PTPPSLSPTPHPHAPQSKRDKRRHALSEKLTTLTTSFHNPANPRARDAHYRAQLAALTADIQLITRCDASGRDMRPLDDSSDAIHREVEDALAGMGFADQGVVSGAGRWYGDFLEKVNQGMEERDAQLTLLYNQYNHKSLSLVAHHTRSIIHAREEHKSLSATIQQRLMARLKTQLKKLAAEKESNSSTTLSSLSSLSTSAYTDLTETNALLLHPSQFGLAPSIIGSPRRSTQANHHHHHHQPSQQQHTPDDAPPRKPRRRAGEVEELLSFGVGINFDPPSTASKRKRTTRTLPPADDLPMLAAMSPPPMAESLELSVSASVGAGAGAGAGAAAAAAAASTDNRRRREDLMRQVYTPVYSFDKLFTEKELQLAGNQASLATVRYFTERQHTSYGDAEDSDEGGGGSAAAGATGGVEGDEEDGGAAGGYQGVATRSREMESLVLGGVPGIGMTYVNKAGIAPPPPGLRSEDAEMDLAAMR</sequence>
<proteinExistence type="predicted"/>
<feature type="region of interest" description="Disordered" evidence="6">
    <location>
        <begin position="1"/>
        <end position="24"/>
    </location>
</feature>
<dbReference type="EMBL" id="ML119566">
    <property type="protein sequence ID" value="RPB06272.1"/>
    <property type="molecule type" value="Genomic_DNA"/>
</dbReference>
<feature type="region of interest" description="Disordered" evidence="6">
    <location>
        <begin position="276"/>
        <end position="301"/>
    </location>
</feature>
<dbReference type="GO" id="GO:0010468">
    <property type="term" value="P:regulation of gene expression"/>
    <property type="evidence" value="ECO:0007669"/>
    <property type="project" value="UniProtKB-ARBA"/>
</dbReference>
<feature type="compositionally biased region" description="Gly residues" evidence="6">
    <location>
        <begin position="402"/>
        <end position="415"/>
    </location>
</feature>
<feature type="non-terminal residue" evidence="7">
    <location>
        <position position="479"/>
    </location>
</feature>
<name>A0A3N4KAC2_9PEZI</name>
<evidence type="ECO:0008006" key="9">
    <source>
        <dbReference type="Google" id="ProtNLM"/>
    </source>
</evidence>
<dbReference type="Pfam" id="PF08598">
    <property type="entry name" value="Sds3"/>
    <property type="match status" value="1"/>
</dbReference>
<evidence type="ECO:0000256" key="2">
    <source>
        <dbReference type="ARBA" id="ARBA00022491"/>
    </source>
</evidence>
<dbReference type="SMART" id="SM01401">
    <property type="entry name" value="Sds3"/>
    <property type="match status" value="1"/>
</dbReference>
<evidence type="ECO:0000256" key="6">
    <source>
        <dbReference type="SAM" id="MobiDB-lite"/>
    </source>
</evidence>
<dbReference type="OrthoDB" id="70376at2759"/>
<protein>
    <recommendedName>
        <fullName evidence="9">Deacetylase complex subunit</fullName>
    </recommendedName>
</protein>
<feature type="region of interest" description="Disordered" evidence="6">
    <location>
        <begin position="390"/>
        <end position="428"/>
    </location>
</feature>
<reference evidence="7 8" key="1">
    <citation type="journal article" date="2018" name="Nat. Ecol. Evol.">
        <title>Pezizomycetes genomes reveal the molecular basis of ectomycorrhizal truffle lifestyle.</title>
        <authorList>
            <person name="Murat C."/>
            <person name="Payen T."/>
            <person name="Noel B."/>
            <person name="Kuo A."/>
            <person name="Morin E."/>
            <person name="Chen J."/>
            <person name="Kohler A."/>
            <person name="Krizsan K."/>
            <person name="Balestrini R."/>
            <person name="Da Silva C."/>
            <person name="Montanini B."/>
            <person name="Hainaut M."/>
            <person name="Levati E."/>
            <person name="Barry K.W."/>
            <person name="Belfiori B."/>
            <person name="Cichocki N."/>
            <person name="Clum A."/>
            <person name="Dockter R.B."/>
            <person name="Fauchery L."/>
            <person name="Guy J."/>
            <person name="Iotti M."/>
            <person name="Le Tacon F."/>
            <person name="Lindquist E.A."/>
            <person name="Lipzen A."/>
            <person name="Malagnac F."/>
            <person name="Mello A."/>
            <person name="Molinier V."/>
            <person name="Miyauchi S."/>
            <person name="Poulain J."/>
            <person name="Riccioni C."/>
            <person name="Rubini A."/>
            <person name="Sitrit Y."/>
            <person name="Splivallo R."/>
            <person name="Traeger S."/>
            <person name="Wang M."/>
            <person name="Zifcakova L."/>
            <person name="Wipf D."/>
            <person name="Zambonelli A."/>
            <person name="Paolocci F."/>
            <person name="Nowrousian M."/>
            <person name="Ottonello S."/>
            <person name="Baldrian P."/>
            <person name="Spatafora J.W."/>
            <person name="Henrissat B."/>
            <person name="Nagy L.G."/>
            <person name="Aury J.M."/>
            <person name="Wincker P."/>
            <person name="Grigoriev I.V."/>
            <person name="Bonfante P."/>
            <person name="Martin F.M."/>
        </authorList>
    </citation>
    <scope>NUCLEOTIDE SEQUENCE [LARGE SCALE GENOMIC DNA]</scope>
    <source>
        <strain evidence="7 8">CCBAS932</strain>
    </source>
</reference>
<keyword evidence="8" id="KW-1185">Reference proteome</keyword>